<evidence type="ECO:0000313" key="10">
    <source>
        <dbReference type="EMBL" id="QEG57011.1"/>
    </source>
</evidence>
<dbReference type="NCBIfam" id="TIGR01972">
    <property type="entry name" value="NDH_I_M"/>
    <property type="match status" value="1"/>
</dbReference>
<keyword evidence="7" id="KW-0520">NAD</keyword>
<evidence type="ECO:0000256" key="5">
    <source>
        <dbReference type="ARBA" id="ARBA00022989"/>
    </source>
</evidence>
<evidence type="ECO:0000259" key="9">
    <source>
        <dbReference type="Pfam" id="PF01541"/>
    </source>
</evidence>
<protein>
    <recommendedName>
        <fullName evidence="7">NADH-ubiquinone oxidoreductase chain 4</fullName>
        <ecNumber evidence="7">7.1.1.2</ecNumber>
    </recommendedName>
</protein>
<evidence type="ECO:0000256" key="7">
    <source>
        <dbReference type="RuleBase" id="RU003297"/>
    </source>
</evidence>
<dbReference type="GO" id="GO:0031966">
    <property type="term" value="C:mitochondrial membrane"/>
    <property type="evidence" value="ECO:0007669"/>
    <property type="project" value="UniProtKB-SubCell"/>
</dbReference>
<keyword evidence="7" id="KW-0249">Electron transport</keyword>
<evidence type="ECO:0000256" key="3">
    <source>
        <dbReference type="ARBA" id="ARBA00009025"/>
    </source>
</evidence>
<dbReference type="PANTHER" id="PTHR43507:SF1">
    <property type="entry name" value="NADH-UBIQUINONE OXIDOREDUCTASE CHAIN 4"/>
    <property type="match status" value="1"/>
</dbReference>
<dbReference type="GO" id="GO:0015990">
    <property type="term" value="P:electron transport coupled proton transport"/>
    <property type="evidence" value="ECO:0007669"/>
    <property type="project" value="TreeGrafter"/>
</dbReference>
<keyword evidence="5 7" id="KW-1133">Transmembrane helix</keyword>
<comment type="similarity">
    <text evidence="3 7">Belongs to the complex I subunit 4 family.</text>
</comment>
<keyword evidence="7" id="KW-0813">Transport</keyword>
<comment type="catalytic activity">
    <reaction evidence="7">
        <text>a ubiquinone + NADH + 5 H(+)(in) = a ubiquinol + NAD(+) + 4 H(+)(out)</text>
        <dbReference type="Rhea" id="RHEA:29091"/>
        <dbReference type="Rhea" id="RHEA-COMP:9565"/>
        <dbReference type="Rhea" id="RHEA-COMP:9566"/>
        <dbReference type="ChEBI" id="CHEBI:15378"/>
        <dbReference type="ChEBI" id="CHEBI:16389"/>
        <dbReference type="ChEBI" id="CHEBI:17976"/>
        <dbReference type="ChEBI" id="CHEBI:57540"/>
        <dbReference type="ChEBI" id="CHEBI:57945"/>
        <dbReference type="EC" id="7.1.1.2"/>
    </reaction>
</comment>
<keyword evidence="7" id="KW-0679">Respiratory chain</keyword>
<dbReference type="GO" id="GO:0003954">
    <property type="term" value="F:NADH dehydrogenase activity"/>
    <property type="evidence" value="ECO:0007669"/>
    <property type="project" value="TreeGrafter"/>
</dbReference>
<comment type="function">
    <text evidence="7">Core subunit of the mitochondrial membrane respiratory chain NADH dehydrogenase (Complex I) which catalyzes electron transfer from NADH through the respiratory chain, using ubiquinone as an electron acceptor. Essential for the catalytic activity and assembly of complex I.</text>
</comment>
<dbReference type="EC" id="7.1.1.2" evidence="7"/>
<dbReference type="InterPro" id="IPR001750">
    <property type="entry name" value="ND/Mrp_TM"/>
</dbReference>
<proteinExistence type="inferred from homology"/>
<dbReference type="AlphaFoldDB" id="A0A5B9R963"/>
<keyword evidence="6 7" id="KW-0472">Membrane</keyword>
<accession>A0A5B9R963</accession>
<gene>
    <name evidence="10" type="ORF">PPIT_000042</name>
</gene>
<feature type="transmembrane region" description="Helical" evidence="7">
    <location>
        <begin position="131"/>
        <end position="150"/>
    </location>
</feature>
<feature type="transmembrane region" description="Helical" evidence="7">
    <location>
        <begin position="6"/>
        <end position="24"/>
    </location>
</feature>
<dbReference type="CDD" id="cd00719">
    <property type="entry name" value="GIY-YIG_SF"/>
    <property type="match status" value="1"/>
</dbReference>
<feature type="transmembrane region" description="Helical" evidence="7">
    <location>
        <begin position="296"/>
        <end position="317"/>
    </location>
</feature>
<dbReference type="GO" id="GO:0008137">
    <property type="term" value="F:NADH dehydrogenase (ubiquinone) activity"/>
    <property type="evidence" value="ECO:0007669"/>
    <property type="project" value="UniProtKB-UniRule"/>
</dbReference>
<geneLocation type="mitochondrion" evidence="10"/>
<feature type="transmembrane region" description="Helical" evidence="7">
    <location>
        <begin position="107"/>
        <end position="125"/>
    </location>
</feature>
<dbReference type="PANTHER" id="PTHR43507">
    <property type="entry name" value="NADH-UBIQUINONE OXIDOREDUCTASE CHAIN 4"/>
    <property type="match status" value="1"/>
</dbReference>
<sequence length="907" mass="103448">MLSLLLIIPIIGSITVLLVTDGPSGDKSKKIALATSLINLVLSIYLWIQFDSSTSQYQFVYSFKELSYCHLNIGVDGLSIYFVLLTTFITPIALLSNYNNINNNLKYFLISFLLLETLQIALFVVLDLLLFYVFFESVLPVLFIVIILYGSGEAKIRSALLFFLYTLAGSLFMLLAILEISNYVGSTDFQLISLSEINLDSQKLLWLAFFLAFAIKTPLWPMTGWLYRAHADSPLAGSILLAGTILKLATYGYLRVLINFLPDATHYFSPLVQTIALITIVYASLATIIQQDTKALIAYSSICHMGVVILGLFSNTIQGIEGAILLAIAHGFVSPALFICVGGVIYDRTGVRLINYIRGLVTYMPVFTILFFIFTLCNTGIPLSLNFLGEQMSLIGIWERSPFAAVIGATGIVFSACYSIYLYNRLSYGSYSPYLKPLRDITRREFILLISLLIPTVVLGIFPNVILDTLHASVTTLLYNIPLTLTHKSCTDNTDGLSTRGKITASLTDKKGLKESAVSCLRRTPGRHNNSLIKEESSVALVTYLNKDFLKPISNIQDKLLAPIIYNENILNQIKNIQYILSRFPNFNLVKLWLKMEFENKIVINGKVGEDVDDFIRQIIQIENVKKEIEILQYNDRKLINKSYAVNCSYNPIKKNGDIVKSIFNEMEIGLTSKILKDKNYKNYCRTVACCYIITFENKYYYYIGSTANIKNRFKTHTLNINNYYVNNSTKGLSNFLKYFLINEYNGKKPTNFNINIVYLTTNYLNKFQEIYPNYKLSKGEWILLNKITDFIVKILEESLILHFHPKLNSAKKVVFKHFEWNDESLQIYSENGKARDYLKATKYAIYLKCMDKSTLNLMNEPIRITTLQDLCSRYRLNKEEVLSNLNYYHHYNGTMFRYPLKIVEIK</sequence>
<feature type="transmembrane region" description="Helical" evidence="7">
    <location>
        <begin position="267"/>
        <end position="289"/>
    </location>
</feature>
<dbReference type="InterPro" id="IPR000305">
    <property type="entry name" value="GIY-YIG_endonuc"/>
</dbReference>
<reference evidence="10" key="1">
    <citation type="journal article" date="2019" name="Genome Biol. Evol.">
        <title>Evidence of extensive intraspecific noncoding reshuffling in a 169-kb mitochondrial genome of a basidiomycetous fungus.</title>
        <authorList>
            <person name="Lee H.H."/>
            <person name="Ke H.M."/>
            <person name="Lin C.I."/>
            <person name="Lee T.J."/>
            <person name="Chung C.L."/>
            <person name="Tsai I.J."/>
        </authorList>
    </citation>
    <scope>NUCLEOTIDE SEQUENCE</scope>
    <source>
        <strain evidence="10">BCRC 35384</strain>
    </source>
</reference>
<reference evidence="10" key="2">
    <citation type="submission" date="2019-03" db="EMBL/GenBank/DDBJ databases">
        <authorList>
            <person name="Lee H.-H."/>
            <person name="Tsai I.J."/>
        </authorList>
    </citation>
    <scope>NUCLEOTIDE SEQUENCE</scope>
    <source>
        <strain evidence="10">BCRC 35384</strain>
    </source>
</reference>
<evidence type="ECO:0000256" key="2">
    <source>
        <dbReference type="ARBA" id="ARBA00004141"/>
    </source>
</evidence>
<feature type="transmembrane region" description="Helical" evidence="7">
    <location>
        <begin position="162"/>
        <end position="184"/>
    </location>
</feature>
<name>A0A5B9R963_9AGAM</name>
<feature type="transmembrane region" description="Helical" evidence="7">
    <location>
        <begin position="403"/>
        <end position="424"/>
    </location>
</feature>
<dbReference type="Pfam" id="PF01541">
    <property type="entry name" value="GIY-YIG"/>
    <property type="match status" value="1"/>
</dbReference>
<keyword evidence="4 7" id="KW-0812">Transmembrane</keyword>
<comment type="subcellular location">
    <subcellularLocation>
        <location evidence="2">Membrane</location>
        <topology evidence="2">Multi-pass membrane protein</topology>
    </subcellularLocation>
    <subcellularLocation>
        <location evidence="7">Mitochondrion membrane</location>
        <topology evidence="7">Multi-pass membrane protein</topology>
    </subcellularLocation>
</comment>
<dbReference type="PRINTS" id="PR01437">
    <property type="entry name" value="NUOXDRDTASE4"/>
</dbReference>
<feature type="transmembrane region" description="Helical" evidence="7">
    <location>
        <begin position="239"/>
        <end position="261"/>
    </location>
</feature>
<keyword evidence="7 10" id="KW-0496">Mitochondrion</keyword>
<evidence type="ECO:0000256" key="6">
    <source>
        <dbReference type="ARBA" id="ARBA00023136"/>
    </source>
</evidence>
<evidence type="ECO:0000256" key="1">
    <source>
        <dbReference type="ARBA" id="ARBA00003257"/>
    </source>
</evidence>
<keyword evidence="7" id="KW-0830">Ubiquinone</keyword>
<organism evidence="10">
    <name type="scientific">Porodaedalea pini</name>
    <dbReference type="NCBI Taxonomy" id="108901"/>
    <lineage>
        <taxon>Eukaryota</taxon>
        <taxon>Fungi</taxon>
        <taxon>Dikarya</taxon>
        <taxon>Basidiomycota</taxon>
        <taxon>Agaricomycotina</taxon>
        <taxon>Agaricomycetes</taxon>
        <taxon>Hymenochaetales</taxon>
        <taxon>Hymenochaetaceae</taxon>
        <taxon>Porodaedalea</taxon>
    </lineage>
</organism>
<dbReference type="EMBL" id="MK623257">
    <property type="protein sequence ID" value="QEG57011.1"/>
    <property type="molecule type" value="Genomic_DNA"/>
</dbReference>
<feature type="domain" description="GIY-YIG" evidence="9">
    <location>
        <begin position="690"/>
        <end position="729"/>
    </location>
</feature>
<feature type="transmembrane region" description="Helical" evidence="7">
    <location>
        <begin position="323"/>
        <end position="346"/>
    </location>
</feature>
<feature type="domain" description="NADH:quinone oxidoreductase/Mrp antiporter transmembrane" evidence="8">
    <location>
        <begin position="127"/>
        <end position="414"/>
    </location>
</feature>
<feature type="transmembrane region" description="Helical" evidence="7">
    <location>
        <begin position="204"/>
        <end position="227"/>
    </location>
</feature>
<dbReference type="GO" id="GO:0042773">
    <property type="term" value="P:ATP synthesis coupled electron transport"/>
    <property type="evidence" value="ECO:0007669"/>
    <property type="project" value="InterPro"/>
</dbReference>
<dbReference type="InterPro" id="IPR010227">
    <property type="entry name" value="NADH_Q_OxRdtase_chainM/4"/>
</dbReference>
<evidence type="ECO:0000259" key="8">
    <source>
        <dbReference type="Pfam" id="PF00361"/>
    </source>
</evidence>
<dbReference type="Pfam" id="PF00361">
    <property type="entry name" value="Proton_antipo_M"/>
    <property type="match status" value="1"/>
</dbReference>
<feature type="transmembrane region" description="Helical" evidence="7">
    <location>
        <begin position="445"/>
        <end position="467"/>
    </location>
</feature>
<evidence type="ECO:0000256" key="4">
    <source>
        <dbReference type="ARBA" id="ARBA00022692"/>
    </source>
</evidence>
<dbReference type="InterPro" id="IPR003918">
    <property type="entry name" value="NADH_UbQ_OxRdtase"/>
</dbReference>
<feature type="transmembrane region" description="Helical" evidence="7">
    <location>
        <begin position="70"/>
        <end position="95"/>
    </location>
</feature>
<comment type="function">
    <text evidence="1">Core subunit of the mitochondrial membrane respiratory chain NADH dehydrogenase (Complex I) that is believed to belong to the minimal assembly required for catalysis. Complex I functions in the transfer of electrons from NADH to the respiratory chain. The immediate electron acceptor for the enzyme is believed to be ubiquinone.</text>
</comment>
<feature type="transmembrane region" description="Helical" evidence="7">
    <location>
        <begin position="31"/>
        <end position="50"/>
    </location>
</feature>
<dbReference type="GO" id="GO:0048039">
    <property type="term" value="F:ubiquinone binding"/>
    <property type="evidence" value="ECO:0007669"/>
    <property type="project" value="TreeGrafter"/>
</dbReference>
<feature type="transmembrane region" description="Helical" evidence="7">
    <location>
        <begin position="358"/>
        <end position="383"/>
    </location>
</feature>